<comment type="caution">
    <text evidence="12">The sequence shown here is derived from an EMBL/GenBank/DDBJ whole genome shotgun (WGS) entry which is preliminary data.</text>
</comment>
<keyword evidence="8" id="KW-1133">Transmembrane helix</keyword>
<reference evidence="12" key="1">
    <citation type="submission" date="2021-04" db="EMBL/GenBank/DDBJ databases">
        <title>Draft genome assembly of strain Phenylobacterium sp. 20VBR1 using MiniION and Illumina platforms.</title>
        <authorList>
            <person name="Thomas F.A."/>
            <person name="Krishnan K.P."/>
            <person name="Sinha R.K."/>
        </authorList>
    </citation>
    <scope>NUCLEOTIDE SEQUENCE</scope>
    <source>
        <strain evidence="12">20VBR1</strain>
    </source>
</reference>
<dbReference type="EC" id="2.7.13.3" evidence="2"/>
<dbReference type="PRINTS" id="PR00344">
    <property type="entry name" value="BCTRLSENSOR"/>
</dbReference>
<keyword evidence="8" id="KW-0812">Transmembrane</keyword>
<evidence type="ECO:0000256" key="5">
    <source>
        <dbReference type="ARBA" id="ARBA00022777"/>
    </source>
</evidence>
<dbReference type="Gene3D" id="3.30.565.10">
    <property type="entry name" value="Histidine kinase-like ATPase, C-terminal domain"/>
    <property type="match status" value="1"/>
</dbReference>
<protein>
    <recommendedName>
        <fullName evidence="2">histidine kinase</fullName>
        <ecNumber evidence="2">2.7.13.3</ecNumber>
    </recommendedName>
</protein>
<evidence type="ECO:0000313" key="13">
    <source>
        <dbReference type="Proteomes" id="UP000622580"/>
    </source>
</evidence>
<dbReference type="PROSITE" id="PS50112">
    <property type="entry name" value="PAS"/>
    <property type="match status" value="1"/>
</dbReference>
<evidence type="ECO:0000256" key="4">
    <source>
        <dbReference type="ARBA" id="ARBA00022679"/>
    </source>
</evidence>
<dbReference type="GO" id="GO:0005886">
    <property type="term" value="C:plasma membrane"/>
    <property type="evidence" value="ECO:0007669"/>
    <property type="project" value="TreeGrafter"/>
</dbReference>
<keyword evidence="4" id="KW-0808">Transferase</keyword>
<dbReference type="PROSITE" id="PS50113">
    <property type="entry name" value="PAC"/>
    <property type="match status" value="1"/>
</dbReference>
<keyword evidence="8" id="KW-0472">Membrane</keyword>
<dbReference type="PANTHER" id="PTHR43047:SF72">
    <property type="entry name" value="OSMOSENSING HISTIDINE PROTEIN KINASE SLN1"/>
    <property type="match status" value="1"/>
</dbReference>
<gene>
    <name evidence="12" type="ORF">JKL49_15745</name>
</gene>
<dbReference type="GO" id="GO:0000155">
    <property type="term" value="F:phosphorelay sensor kinase activity"/>
    <property type="evidence" value="ECO:0007669"/>
    <property type="project" value="InterPro"/>
</dbReference>
<dbReference type="GO" id="GO:0009927">
    <property type="term" value="F:histidine phosphotransfer kinase activity"/>
    <property type="evidence" value="ECO:0007669"/>
    <property type="project" value="TreeGrafter"/>
</dbReference>
<feature type="domain" description="PAS" evidence="10">
    <location>
        <begin position="320"/>
        <end position="391"/>
    </location>
</feature>
<evidence type="ECO:0000256" key="2">
    <source>
        <dbReference type="ARBA" id="ARBA00012438"/>
    </source>
</evidence>
<dbReference type="GO" id="GO:0006355">
    <property type="term" value="P:regulation of DNA-templated transcription"/>
    <property type="evidence" value="ECO:0007669"/>
    <property type="project" value="InterPro"/>
</dbReference>
<dbReference type="EMBL" id="JAGSGD010000001">
    <property type="protein sequence ID" value="MBR7620848.1"/>
    <property type="molecule type" value="Genomic_DNA"/>
</dbReference>
<evidence type="ECO:0000256" key="8">
    <source>
        <dbReference type="SAM" id="Phobius"/>
    </source>
</evidence>
<dbReference type="AlphaFoldDB" id="A0A941D4V9"/>
<accession>A0A941D4V9</accession>
<dbReference type="Pfam" id="PF02518">
    <property type="entry name" value="HATPase_c"/>
    <property type="match status" value="1"/>
</dbReference>
<sequence>MARRGGEDAEANRPQGRDNAPGVRALPTQTFARIAILSTLLLLAVYTAFAVARIQREPQITTAANAALPSRAEAVAAHLDAEAAALRGGLLAAREALQRDGDQPMAAAESGLRAAAGAAVAVAVISDEEVVAVAGPAGGLDWLELAKTASGSKREVWQGVTGQTAPALAAATPAATNKGQRWIVVAGDPTHLGAWLSKSKPEAIATPEGRILAASPVNGVGAADTVNAAFATLPEELKLDGGLSRAQGPDGVSLDLAARPALGGGLYVLAGASSAPTEIQTSTEQLAWLLAPLAAAFLLGLLLLNQSNRVENAQKAFVDSEQRFRLAVEAARCGIWEWDLSNDKMFMSDVTGAIFGWGGGGIVEGQAVLERVSADHRDRLRQALSTAAIYGGFDVSFRVPSLQGGRPTWIDARGQAFGDKGRDGYTRIIGVALDVTEERMAQARAQAAENRLRDAIESVSEAFVLWDRNGRLLMCNKNYRAFFSLEPRLLKPGASREQVNRFAQLAIKQEMESSDGRKGVREAELNDGRWIQISERRTAEGGLVMSAADITAIKTQEEARRLNEEALQKAVVGLERSQEQLSELARKYEMEKVRAEGANKAKSEFLANMSHELRTPLNAINGFSEIMVQEMFGPVGDPRYKGYSQDILSSGQHLLALINDILDMSKIEAGKMSLRFEPIALEEVAEDAVRLVRNRAEATGLALAIDFPPHLPEIEADYRAVKQILLNLLSNAIKFTPRGGRVTIRAEGRHDPLGERIRISVQDTGIGIAQDDLARLARPFEQVENQHSKTTQGTGLGLALTKSLVEMHGGALDMQSAPGEGTMVSFSLPIRQTGAALAAIAAA</sequence>
<dbReference type="CDD" id="cd00082">
    <property type="entry name" value="HisKA"/>
    <property type="match status" value="1"/>
</dbReference>
<evidence type="ECO:0000256" key="7">
    <source>
        <dbReference type="SAM" id="MobiDB-lite"/>
    </source>
</evidence>
<dbReference type="Gene3D" id="1.10.287.130">
    <property type="match status" value="1"/>
</dbReference>
<dbReference type="InterPro" id="IPR003661">
    <property type="entry name" value="HisK_dim/P_dom"/>
</dbReference>
<keyword evidence="3" id="KW-0597">Phosphoprotein</keyword>
<evidence type="ECO:0000259" key="9">
    <source>
        <dbReference type="PROSITE" id="PS50109"/>
    </source>
</evidence>
<evidence type="ECO:0000256" key="3">
    <source>
        <dbReference type="ARBA" id="ARBA00022553"/>
    </source>
</evidence>
<keyword evidence="6" id="KW-0902">Two-component regulatory system</keyword>
<dbReference type="InterPro" id="IPR005467">
    <property type="entry name" value="His_kinase_dom"/>
</dbReference>
<dbReference type="SUPFAM" id="SSF55785">
    <property type="entry name" value="PYP-like sensor domain (PAS domain)"/>
    <property type="match status" value="2"/>
</dbReference>
<keyword evidence="13" id="KW-1185">Reference proteome</keyword>
<name>A0A941D4V9_9CAUL</name>
<dbReference type="InterPro" id="IPR036890">
    <property type="entry name" value="HATPase_C_sf"/>
</dbReference>
<dbReference type="PANTHER" id="PTHR43047">
    <property type="entry name" value="TWO-COMPONENT HISTIDINE PROTEIN KINASE"/>
    <property type="match status" value="1"/>
</dbReference>
<keyword evidence="5" id="KW-0418">Kinase</keyword>
<dbReference type="Proteomes" id="UP000622580">
    <property type="component" value="Unassembled WGS sequence"/>
</dbReference>
<organism evidence="12 13">
    <name type="scientific">Phenylobacterium glaciei</name>
    <dbReference type="NCBI Taxonomy" id="2803784"/>
    <lineage>
        <taxon>Bacteria</taxon>
        <taxon>Pseudomonadati</taxon>
        <taxon>Pseudomonadota</taxon>
        <taxon>Alphaproteobacteria</taxon>
        <taxon>Caulobacterales</taxon>
        <taxon>Caulobacteraceae</taxon>
        <taxon>Phenylobacterium</taxon>
    </lineage>
</organism>
<dbReference type="InterPro" id="IPR004358">
    <property type="entry name" value="Sig_transdc_His_kin-like_C"/>
</dbReference>
<evidence type="ECO:0000259" key="11">
    <source>
        <dbReference type="PROSITE" id="PS50113"/>
    </source>
</evidence>
<feature type="domain" description="PAC" evidence="11">
    <location>
        <begin position="393"/>
        <end position="447"/>
    </location>
</feature>
<dbReference type="InterPro" id="IPR000014">
    <property type="entry name" value="PAS"/>
</dbReference>
<dbReference type="SUPFAM" id="SSF47384">
    <property type="entry name" value="Homodimeric domain of signal transducing histidine kinase"/>
    <property type="match status" value="1"/>
</dbReference>
<dbReference type="FunFam" id="3.30.565.10:FF:000010">
    <property type="entry name" value="Sensor histidine kinase RcsC"/>
    <property type="match status" value="1"/>
</dbReference>
<evidence type="ECO:0000256" key="6">
    <source>
        <dbReference type="ARBA" id="ARBA00023012"/>
    </source>
</evidence>
<dbReference type="InterPro" id="IPR036097">
    <property type="entry name" value="HisK_dim/P_sf"/>
</dbReference>
<dbReference type="RefSeq" id="WP_215341570.1">
    <property type="nucleotide sequence ID" value="NZ_JAGSGD010000001.1"/>
</dbReference>
<dbReference type="InterPro" id="IPR035965">
    <property type="entry name" value="PAS-like_dom_sf"/>
</dbReference>
<feature type="region of interest" description="Disordered" evidence="7">
    <location>
        <begin position="1"/>
        <end position="24"/>
    </location>
</feature>
<dbReference type="Gene3D" id="3.30.450.20">
    <property type="entry name" value="PAS domain"/>
    <property type="match status" value="2"/>
</dbReference>
<dbReference type="InterPro" id="IPR013767">
    <property type="entry name" value="PAS_fold"/>
</dbReference>
<dbReference type="PROSITE" id="PS50109">
    <property type="entry name" value="HIS_KIN"/>
    <property type="match status" value="1"/>
</dbReference>
<dbReference type="Pfam" id="PF00989">
    <property type="entry name" value="PAS"/>
    <property type="match status" value="1"/>
</dbReference>
<dbReference type="SMART" id="SM00388">
    <property type="entry name" value="HisKA"/>
    <property type="match status" value="1"/>
</dbReference>
<dbReference type="SMART" id="SM00091">
    <property type="entry name" value="PAS"/>
    <property type="match status" value="2"/>
</dbReference>
<dbReference type="Pfam" id="PF00512">
    <property type="entry name" value="HisKA"/>
    <property type="match status" value="1"/>
</dbReference>
<feature type="transmembrane region" description="Helical" evidence="8">
    <location>
        <begin position="31"/>
        <end position="52"/>
    </location>
</feature>
<feature type="domain" description="Histidine kinase" evidence="9">
    <location>
        <begin position="608"/>
        <end position="832"/>
    </location>
</feature>
<dbReference type="CDD" id="cd16922">
    <property type="entry name" value="HATPase_EvgS-ArcB-TorS-like"/>
    <property type="match status" value="1"/>
</dbReference>
<evidence type="ECO:0000256" key="1">
    <source>
        <dbReference type="ARBA" id="ARBA00000085"/>
    </source>
</evidence>
<dbReference type="SUPFAM" id="SSF55874">
    <property type="entry name" value="ATPase domain of HSP90 chaperone/DNA topoisomerase II/histidine kinase"/>
    <property type="match status" value="1"/>
</dbReference>
<dbReference type="SMART" id="SM00387">
    <property type="entry name" value="HATPase_c"/>
    <property type="match status" value="1"/>
</dbReference>
<evidence type="ECO:0000313" key="12">
    <source>
        <dbReference type="EMBL" id="MBR7620848.1"/>
    </source>
</evidence>
<dbReference type="InterPro" id="IPR000700">
    <property type="entry name" value="PAS-assoc_C"/>
</dbReference>
<comment type="catalytic activity">
    <reaction evidence="1">
        <text>ATP + protein L-histidine = ADP + protein N-phospho-L-histidine.</text>
        <dbReference type="EC" id="2.7.13.3"/>
    </reaction>
</comment>
<evidence type="ECO:0000259" key="10">
    <source>
        <dbReference type="PROSITE" id="PS50112"/>
    </source>
</evidence>
<dbReference type="InterPro" id="IPR003594">
    <property type="entry name" value="HATPase_dom"/>
</dbReference>
<proteinExistence type="predicted"/>
<dbReference type="Pfam" id="PF12860">
    <property type="entry name" value="PAS_7"/>
    <property type="match status" value="1"/>
</dbReference>
<feature type="compositionally biased region" description="Basic and acidic residues" evidence="7">
    <location>
        <begin position="1"/>
        <end position="11"/>
    </location>
</feature>